<evidence type="ECO:0000313" key="3">
    <source>
        <dbReference type="EMBL" id="APJ03273.1"/>
    </source>
</evidence>
<keyword evidence="2" id="KW-0472">Membrane</keyword>
<dbReference type="KEGG" id="saqi:AXG55_04895"/>
<proteinExistence type="predicted"/>
<keyword evidence="2" id="KW-0812">Transmembrane</keyword>
<name>A0A1L4CZ83_9BACT</name>
<keyword evidence="2" id="KW-1133">Transmembrane helix</keyword>
<evidence type="ECO:0000256" key="2">
    <source>
        <dbReference type="SAM" id="Phobius"/>
    </source>
</evidence>
<dbReference type="InterPro" id="IPR012902">
    <property type="entry name" value="N_methyl_site"/>
</dbReference>
<evidence type="ECO:0000313" key="4">
    <source>
        <dbReference type="Proteomes" id="UP000184731"/>
    </source>
</evidence>
<reference evidence="3 4" key="1">
    <citation type="submission" date="2016-10" db="EMBL/GenBank/DDBJ databases">
        <title>Silvanigrella aquatica sp. nov., isolated from a freshwater lake located in the Black Forest, Germany, description of Silvanigrellaceae fam. nov., Silvanigrellales ord. nov., reclassification of the order Bdellovibrionales in the class Oligoflexia, reclassification of the families Bacteriovoracaceae and Halobacteriovoraceae in the new order Bacteriovoracales ord. nov., and reclassification of the family Pseudobacteriovoracaceae in the order Oligoflexiales.</title>
        <authorList>
            <person name="Hahn M.W."/>
            <person name="Schmidt J."/>
            <person name="Koll U."/>
            <person name="Rohde M."/>
            <person name="Verbag S."/>
            <person name="Pitt A."/>
            <person name="Nakai R."/>
            <person name="Naganuma T."/>
            <person name="Lang E."/>
        </authorList>
    </citation>
    <scope>NUCLEOTIDE SEQUENCE [LARGE SCALE GENOMIC DNA]</scope>
    <source>
        <strain evidence="3 4">MWH-Nonnen-W8red</strain>
    </source>
</reference>
<feature type="transmembrane region" description="Helical" evidence="2">
    <location>
        <begin position="25"/>
        <end position="47"/>
    </location>
</feature>
<gene>
    <name evidence="3" type="ORF">AXG55_04895</name>
</gene>
<evidence type="ECO:0000256" key="1">
    <source>
        <dbReference type="SAM" id="MobiDB-lite"/>
    </source>
</evidence>
<protein>
    <recommendedName>
        <fullName evidence="5">Prepilin-type N-terminal cleavage/methylation domain-containing protein</fullName>
    </recommendedName>
</protein>
<dbReference type="RefSeq" id="WP_148697004.1">
    <property type="nucleotide sequence ID" value="NZ_CP017834.1"/>
</dbReference>
<evidence type="ECO:0008006" key="5">
    <source>
        <dbReference type="Google" id="ProtNLM"/>
    </source>
</evidence>
<organism evidence="3 4">
    <name type="scientific">Silvanigrella aquatica</name>
    <dbReference type="NCBI Taxonomy" id="1915309"/>
    <lineage>
        <taxon>Bacteria</taxon>
        <taxon>Pseudomonadati</taxon>
        <taxon>Bdellovibrionota</taxon>
        <taxon>Oligoflexia</taxon>
        <taxon>Silvanigrellales</taxon>
        <taxon>Silvanigrellaceae</taxon>
        <taxon>Silvanigrella</taxon>
    </lineage>
</organism>
<dbReference type="Pfam" id="PF07963">
    <property type="entry name" value="N_methyl"/>
    <property type="match status" value="1"/>
</dbReference>
<dbReference type="STRING" id="1915309.AXG55_04895"/>
<dbReference type="AlphaFoldDB" id="A0A1L4CZ83"/>
<dbReference type="Proteomes" id="UP000184731">
    <property type="component" value="Chromosome"/>
</dbReference>
<accession>A0A1L4CZ83</accession>
<sequence length="224" mass="24386">MQTSLYLKNKKNILNSTIKNKQEGFTLLECILAIGILSIVVASVVGLQSSIISVTQIASDSMRASWAARSAISQMQYIVDVQGQAEIPEKTTVPWETDNQFTTTITRKELKDVKVSHFLTSSLGVYNLVNPGGNENLDVDKMLASVTGMLDSTSGTNPKGIFSNVVIEVKWTSGVLQKTIEEGFFFIDKKIFTNMVLPDFGGSKNNSNNSNNTPSNNNQNNGGP</sequence>
<keyword evidence="4" id="KW-1185">Reference proteome</keyword>
<dbReference type="EMBL" id="CP017834">
    <property type="protein sequence ID" value="APJ03273.1"/>
    <property type="molecule type" value="Genomic_DNA"/>
</dbReference>
<dbReference type="OrthoDB" id="5295072at2"/>
<feature type="region of interest" description="Disordered" evidence="1">
    <location>
        <begin position="202"/>
        <end position="224"/>
    </location>
</feature>
<dbReference type="NCBIfam" id="TIGR02532">
    <property type="entry name" value="IV_pilin_GFxxxE"/>
    <property type="match status" value="1"/>
</dbReference>